<dbReference type="GO" id="GO:0016020">
    <property type="term" value="C:membrane"/>
    <property type="evidence" value="ECO:0007669"/>
    <property type="project" value="UniProtKB-SubCell"/>
</dbReference>
<evidence type="ECO:0000256" key="4">
    <source>
        <dbReference type="ARBA" id="ARBA00023136"/>
    </source>
</evidence>
<keyword evidence="5" id="KW-0813">Transport</keyword>
<name>A0A7M5X3J0_9CNID</name>
<protein>
    <submittedName>
        <fullName evidence="8">Uncharacterized protein</fullName>
    </submittedName>
</protein>
<reference evidence="8" key="1">
    <citation type="submission" date="2021-01" db="UniProtKB">
        <authorList>
            <consortium name="EnsemblMetazoa"/>
        </authorList>
    </citation>
    <scope>IDENTIFICATION</scope>
</reference>
<feature type="domain" description="Neurotransmitter-gated ion-channel ligand-binding" evidence="6">
    <location>
        <begin position="47"/>
        <end position="261"/>
    </location>
</feature>
<evidence type="ECO:0000259" key="6">
    <source>
        <dbReference type="Pfam" id="PF02931"/>
    </source>
</evidence>
<evidence type="ECO:0000313" key="8">
    <source>
        <dbReference type="EnsemblMetazoa" id="CLYHEMP016978.1"/>
    </source>
</evidence>
<proteinExistence type="inferred from homology"/>
<dbReference type="RefSeq" id="XP_066936536.1">
    <property type="nucleotide sequence ID" value="XM_067080435.1"/>
</dbReference>
<dbReference type="SUPFAM" id="SSF90112">
    <property type="entry name" value="Neurotransmitter-gated ion-channel transmembrane pore"/>
    <property type="match status" value="1"/>
</dbReference>
<keyword evidence="4 5" id="KW-0472">Membrane</keyword>
<keyword evidence="2 5" id="KW-0812">Transmembrane</keyword>
<dbReference type="PANTHER" id="PTHR18945">
    <property type="entry name" value="NEUROTRANSMITTER GATED ION CHANNEL"/>
    <property type="match status" value="1"/>
</dbReference>
<dbReference type="GO" id="GO:0004888">
    <property type="term" value="F:transmembrane signaling receptor activity"/>
    <property type="evidence" value="ECO:0007669"/>
    <property type="project" value="InterPro"/>
</dbReference>
<dbReference type="Proteomes" id="UP000594262">
    <property type="component" value="Unplaced"/>
</dbReference>
<sequence length="455" mass="52853">MFTIIPLTSQLFFNWKSMKLQALCWSFLLSWLQFAVGLKMSNTPREESIHTELFTNYNANVKPDGLINNTVQVHLDVTVLKLSFLDIRSQVLSIQTFTTLRWFDKRLMWDPKAHHDITQISVPNSLLWTPDIVLYNDADNDYTTHNEIYRTNVQIHHKGMLTWTSNIEWKANCEVDITWFPLDKQVCNLLYGSLSYTSEQLSLVLREKVRNIDGFVKRGDRNFVQSGEWDVKDINIKSVEQKFPCCRDNFSALSYTVALSRFPQFYFLYMFFPIFSQFFLFLMVFHIRPESGERLGFGITILLNITMFMTFISEKLPEKSNNRPLIGLLFSVLFFIYSLGLALASMTTFFSSRLGPVPHWLRKFAAPAATEEAFIVENQTSENIEDEEINTTKDGPKIQTISRGSNSEVTWAMVMRSLDKYLFYIFLVISVLLPIIIGLSLDQNFFAGWKNIFNV</sequence>
<dbReference type="InterPro" id="IPR036719">
    <property type="entry name" value="Neuro-gated_channel_TM_sf"/>
</dbReference>
<dbReference type="Gene3D" id="1.20.58.390">
    <property type="entry name" value="Neurotransmitter-gated ion-channel transmembrane domain"/>
    <property type="match status" value="1"/>
</dbReference>
<dbReference type="PRINTS" id="PR00252">
    <property type="entry name" value="NRIONCHANNEL"/>
</dbReference>
<feature type="domain" description="Neurotransmitter-gated ion-channel transmembrane" evidence="7">
    <location>
        <begin position="279"/>
        <end position="389"/>
    </location>
</feature>
<dbReference type="InterPro" id="IPR006029">
    <property type="entry name" value="Neurotrans-gated_channel_TM"/>
</dbReference>
<evidence type="ECO:0000259" key="7">
    <source>
        <dbReference type="Pfam" id="PF02932"/>
    </source>
</evidence>
<evidence type="ECO:0000256" key="5">
    <source>
        <dbReference type="RuleBase" id="RU000687"/>
    </source>
</evidence>
<dbReference type="InterPro" id="IPR038050">
    <property type="entry name" value="Neuro_actylchol_rec"/>
</dbReference>
<keyword evidence="9" id="KW-1185">Reference proteome</keyword>
<dbReference type="InterPro" id="IPR036734">
    <property type="entry name" value="Neur_chan_lig-bd_sf"/>
</dbReference>
<keyword evidence="5" id="KW-0407">Ion channel</keyword>
<comment type="subcellular location">
    <subcellularLocation>
        <location evidence="1">Membrane</location>
        <topology evidence="1">Multi-pass membrane protein</topology>
    </subcellularLocation>
</comment>
<accession>A0A7M5X3J0</accession>
<dbReference type="InterPro" id="IPR006201">
    <property type="entry name" value="Neur_channel"/>
</dbReference>
<dbReference type="Pfam" id="PF02932">
    <property type="entry name" value="Neur_chan_memb"/>
    <property type="match status" value="1"/>
</dbReference>
<evidence type="ECO:0000256" key="3">
    <source>
        <dbReference type="ARBA" id="ARBA00022989"/>
    </source>
</evidence>
<evidence type="ECO:0000313" key="9">
    <source>
        <dbReference type="Proteomes" id="UP000594262"/>
    </source>
</evidence>
<dbReference type="SUPFAM" id="SSF63712">
    <property type="entry name" value="Nicotinic receptor ligand binding domain-like"/>
    <property type="match status" value="1"/>
</dbReference>
<dbReference type="GO" id="GO:0005230">
    <property type="term" value="F:extracellular ligand-gated monoatomic ion channel activity"/>
    <property type="evidence" value="ECO:0007669"/>
    <property type="project" value="InterPro"/>
</dbReference>
<feature type="transmembrane region" description="Helical" evidence="5">
    <location>
        <begin position="294"/>
        <end position="313"/>
    </location>
</feature>
<evidence type="ECO:0000256" key="2">
    <source>
        <dbReference type="ARBA" id="ARBA00022692"/>
    </source>
</evidence>
<feature type="transmembrane region" description="Helical" evidence="5">
    <location>
        <begin position="325"/>
        <end position="344"/>
    </location>
</feature>
<feature type="transmembrane region" description="Helical" evidence="5">
    <location>
        <begin position="266"/>
        <end position="287"/>
    </location>
</feature>
<dbReference type="GeneID" id="136824269"/>
<dbReference type="FunFam" id="2.70.170.10:FF:000028">
    <property type="entry name" value="AcetylCholine Receptor"/>
    <property type="match status" value="1"/>
</dbReference>
<dbReference type="CDD" id="cd19051">
    <property type="entry name" value="LGIC_TM_cation"/>
    <property type="match status" value="1"/>
</dbReference>
<dbReference type="EnsemblMetazoa" id="CLYHEMT016978.1">
    <property type="protein sequence ID" value="CLYHEMP016978.1"/>
    <property type="gene ID" value="CLYHEMG016978"/>
</dbReference>
<organism evidence="8 9">
    <name type="scientific">Clytia hemisphaerica</name>
    <dbReference type="NCBI Taxonomy" id="252671"/>
    <lineage>
        <taxon>Eukaryota</taxon>
        <taxon>Metazoa</taxon>
        <taxon>Cnidaria</taxon>
        <taxon>Hydrozoa</taxon>
        <taxon>Hydroidolina</taxon>
        <taxon>Leptothecata</taxon>
        <taxon>Obeliida</taxon>
        <taxon>Clytiidae</taxon>
        <taxon>Clytia</taxon>
    </lineage>
</organism>
<feature type="transmembrane region" description="Helical" evidence="5">
    <location>
        <begin position="421"/>
        <end position="441"/>
    </location>
</feature>
<dbReference type="Gene3D" id="2.70.170.10">
    <property type="entry name" value="Neurotransmitter-gated ion-channel ligand-binding domain"/>
    <property type="match status" value="1"/>
</dbReference>
<evidence type="ECO:0000256" key="1">
    <source>
        <dbReference type="ARBA" id="ARBA00004141"/>
    </source>
</evidence>
<dbReference type="AlphaFoldDB" id="A0A7M5X3J0"/>
<keyword evidence="3 5" id="KW-1133">Transmembrane helix</keyword>
<dbReference type="InterPro" id="IPR018000">
    <property type="entry name" value="Neurotransmitter_ion_chnl_CS"/>
</dbReference>
<dbReference type="Pfam" id="PF02931">
    <property type="entry name" value="Neur_chan_LBD"/>
    <property type="match status" value="1"/>
</dbReference>
<dbReference type="PROSITE" id="PS00236">
    <property type="entry name" value="NEUROTR_ION_CHANNEL"/>
    <property type="match status" value="1"/>
</dbReference>
<dbReference type="OrthoDB" id="5975154at2759"/>
<keyword evidence="5" id="KW-0406">Ion transport</keyword>
<dbReference type="InterPro" id="IPR006202">
    <property type="entry name" value="Neur_chan_lig-bd"/>
</dbReference>
<comment type="similarity">
    <text evidence="5">Belongs to the ligand-gated ion channel (TC 1.A.9) family.</text>
</comment>